<gene>
    <name evidence="1" type="ORF">VNO77_02971</name>
</gene>
<organism evidence="1 2">
    <name type="scientific">Canavalia gladiata</name>
    <name type="common">Sword bean</name>
    <name type="synonym">Dolichos gladiatus</name>
    <dbReference type="NCBI Taxonomy" id="3824"/>
    <lineage>
        <taxon>Eukaryota</taxon>
        <taxon>Viridiplantae</taxon>
        <taxon>Streptophyta</taxon>
        <taxon>Embryophyta</taxon>
        <taxon>Tracheophyta</taxon>
        <taxon>Spermatophyta</taxon>
        <taxon>Magnoliopsida</taxon>
        <taxon>eudicotyledons</taxon>
        <taxon>Gunneridae</taxon>
        <taxon>Pentapetalae</taxon>
        <taxon>rosids</taxon>
        <taxon>fabids</taxon>
        <taxon>Fabales</taxon>
        <taxon>Fabaceae</taxon>
        <taxon>Papilionoideae</taxon>
        <taxon>50 kb inversion clade</taxon>
        <taxon>NPAAA clade</taxon>
        <taxon>indigoferoid/millettioid clade</taxon>
        <taxon>Phaseoleae</taxon>
        <taxon>Canavalia</taxon>
    </lineage>
</organism>
<name>A0AAN9R3G7_CANGL</name>
<evidence type="ECO:0000313" key="2">
    <source>
        <dbReference type="Proteomes" id="UP001367508"/>
    </source>
</evidence>
<sequence>MSFCFWTFGSKRRGISLLEATPELWVGGLLLPSILAGTQVGASITCLHYVVLMLVSGKRSEYKLESGYPPIDMNCTITTLIILLEHQSHACMNLDLRLHEFGVRRLICSGHSE</sequence>
<dbReference type="Proteomes" id="UP001367508">
    <property type="component" value="Unassembled WGS sequence"/>
</dbReference>
<proteinExistence type="predicted"/>
<dbReference type="EMBL" id="JAYMYQ010000001">
    <property type="protein sequence ID" value="KAK7360950.1"/>
    <property type="molecule type" value="Genomic_DNA"/>
</dbReference>
<evidence type="ECO:0000313" key="1">
    <source>
        <dbReference type="EMBL" id="KAK7360950.1"/>
    </source>
</evidence>
<accession>A0AAN9R3G7</accession>
<dbReference type="AlphaFoldDB" id="A0AAN9R3G7"/>
<reference evidence="1 2" key="1">
    <citation type="submission" date="2024-01" db="EMBL/GenBank/DDBJ databases">
        <title>The genomes of 5 underutilized Papilionoideae crops provide insights into root nodulation and disease resistanc.</title>
        <authorList>
            <person name="Jiang F."/>
        </authorList>
    </citation>
    <scope>NUCLEOTIDE SEQUENCE [LARGE SCALE GENOMIC DNA]</scope>
    <source>
        <strain evidence="1">LVBAO_FW01</strain>
        <tissue evidence="1">Leaves</tissue>
    </source>
</reference>
<protein>
    <submittedName>
        <fullName evidence="1">Uncharacterized protein</fullName>
    </submittedName>
</protein>
<keyword evidence="2" id="KW-1185">Reference proteome</keyword>
<comment type="caution">
    <text evidence="1">The sequence shown here is derived from an EMBL/GenBank/DDBJ whole genome shotgun (WGS) entry which is preliminary data.</text>
</comment>